<proteinExistence type="predicted"/>
<reference evidence="1" key="1">
    <citation type="submission" date="2019-11" db="EMBL/GenBank/DDBJ databases">
        <authorList>
            <person name="Feng L."/>
        </authorList>
    </citation>
    <scope>NUCLEOTIDE SEQUENCE</scope>
    <source>
        <strain evidence="1">CParaputrificumLFYP93</strain>
    </source>
</reference>
<accession>A0A6N3F394</accession>
<name>A0A6N3F394_9CLOT</name>
<sequence>MIDFEKINEKRRAKMSKEQKEHEDKYKALVNFNVILNREYNLYRGGLNNIFKTKICKIYRKVDFDTLEVSNDVTIDFDGPYWHYTLDERFFNHFKDADGENKFYLDRGAELYMLVGDLKRILVDYLALADNQF</sequence>
<evidence type="ECO:0000313" key="1">
    <source>
        <dbReference type="EMBL" id="VYU46441.1"/>
    </source>
</evidence>
<dbReference type="EMBL" id="CACRTV010000057">
    <property type="protein sequence ID" value="VYU46441.1"/>
    <property type="molecule type" value="Genomic_DNA"/>
</dbReference>
<dbReference type="RefSeq" id="WP_156561737.1">
    <property type="nucleotide sequence ID" value="NZ_CACRTV010000057.1"/>
</dbReference>
<organism evidence="1">
    <name type="scientific">Clostridium paraputrificum</name>
    <dbReference type="NCBI Taxonomy" id="29363"/>
    <lineage>
        <taxon>Bacteria</taxon>
        <taxon>Bacillati</taxon>
        <taxon>Bacillota</taxon>
        <taxon>Clostridia</taxon>
        <taxon>Eubacteriales</taxon>
        <taxon>Clostridiaceae</taxon>
        <taxon>Clostridium</taxon>
    </lineage>
</organism>
<dbReference type="AlphaFoldDB" id="A0A6N3F394"/>
<protein>
    <submittedName>
        <fullName evidence="1">Uncharacterized protein</fullName>
    </submittedName>
</protein>
<gene>
    <name evidence="1" type="ORF">CPLFYP93_02368</name>
</gene>